<dbReference type="GO" id="GO:0000155">
    <property type="term" value="F:phosphorelay sensor kinase activity"/>
    <property type="evidence" value="ECO:0007669"/>
    <property type="project" value="InterPro"/>
</dbReference>
<evidence type="ECO:0000256" key="2">
    <source>
        <dbReference type="ARBA" id="ARBA00012438"/>
    </source>
</evidence>
<dbReference type="InterPro" id="IPR036097">
    <property type="entry name" value="HisK_dim/P_sf"/>
</dbReference>
<dbReference type="PANTHER" id="PTHR43304:SF1">
    <property type="entry name" value="PAC DOMAIN-CONTAINING PROTEIN"/>
    <property type="match status" value="1"/>
</dbReference>
<dbReference type="PANTHER" id="PTHR43304">
    <property type="entry name" value="PHYTOCHROME-LIKE PROTEIN CPH1"/>
    <property type="match status" value="1"/>
</dbReference>
<reference evidence="9 10" key="1">
    <citation type="submission" date="2024-04" db="EMBL/GenBank/DDBJ databases">
        <title>Novel genus in family Flammeovirgaceae.</title>
        <authorList>
            <person name="Nguyen T.H."/>
            <person name="Vuong T.Q."/>
            <person name="Le H."/>
            <person name="Kim S.-G."/>
        </authorList>
    </citation>
    <scope>NUCLEOTIDE SEQUENCE [LARGE SCALE GENOMIC DNA]</scope>
    <source>
        <strain evidence="9 10">JCM 23209</strain>
    </source>
</reference>
<dbReference type="InterPro" id="IPR035965">
    <property type="entry name" value="PAS-like_dom_sf"/>
</dbReference>
<dbReference type="SMART" id="SM00388">
    <property type="entry name" value="HisKA"/>
    <property type="match status" value="1"/>
</dbReference>
<dbReference type="PRINTS" id="PR00344">
    <property type="entry name" value="BCTRLSENSOR"/>
</dbReference>
<dbReference type="Pfam" id="PF13426">
    <property type="entry name" value="PAS_9"/>
    <property type="match status" value="2"/>
</dbReference>
<dbReference type="InterPro" id="IPR003661">
    <property type="entry name" value="HisK_dim/P_dom"/>
</dbReference>
<comment type="catalytic activity">
    <reaction evidence="1">
        <text>ATP + protein L-histidine = ADP + protein N-phospho-L-histidine.</text>
        <dbReference type="EC" id="2.7.13.3"/>
    </reaction>
</comment>
<keyword evidence="3" id="KW-0597">Phosphoprotein</keyword>
<dbReference type="Gene3D" id="3.30.565.10">
    <property type="entry name" value="Histidine kinase-like ATPase, C-terminal domain"/>
    <property type="match status" value="1"/>
</dbReference>
<dbReference type="CDD" id="cd00130">
    <property type="entry name" value="PAS"/>
    <property type="match status" value="2"/>
</dbReference>
<evidence type="ECO:0000256" key="4">
    <source>
        <dbReference type="ARBA" id="ARBA00022679"/>
    </source>
</evidence>
<sequence length="646" mass="74853">MQVKLTNSQLLESLHQSGCLLLQLMKGKIIDCNNTFTQLLQVNKEELLYTQLKDWIIDVPGALHKVPFPVFNENDENWHGEIAFNSPGGTVKWIQMHLTHHPDGLCIAVGFDITAQKNREKYLFQFHQFLEFANDGILISEAESGKCVDVNIMLCKMLGYTKEEILQLNVRDIEVGYPLHTKEQRKKHVEAIKRQQNFPKILIGIHKRKDGSTYPAEVTIHHEAYEGKGYFISIVRDTTSRIQTENKLQDTILELEEAQKFGNLGNWKYFFVNQKIEWSKQIFRSFGMPDEQSPPASVEDYLQLIHPDDRNTILETISKVQESQKPVNFEIRQWQVNTGTYRWFYARMKPLLDEVGDIIGLSGVNFDIHDRKTHEEQINAMLEQELHLNAQLAAREDELVKTNEQLSENIDQLNQRNEELDNLVYSISHDLRAPIASVLGLIKLAKDSDQWEDIGEYLEKQEYCIFKLDNYIKDILDYARNMRIEVKPEEIPIKQLILDTYAQYEFLKNTSKIQLVINISQTIPFHSDLFRLSIICNNLISNAIKYARTEKNRPYIKIQIDVEAQYSYFTFEDNGMGINERHLSKVFDMFYKADSHFQGAGIGLYIVKETVKKLKGNVQLHSESGKGTTITICVPNLYKGASSHRK</sequence>
<feature type="coiled-coil region" evidence="6">
    <location>
        <begin position="389"/>
        <end position="423"/>
    </location>
</feature>
<dbReference type="InterPro" id="IPR001610">
    <property type="entry name" value="PAC"/>
</dbReference>
<evidence type="ECO:0000259" key="7">
    <source>
        <dbReference type="PROSITE" id="PS50109"/>
    </source>
</evidence>
<dbReference type="InterPro" id="IPR000014">
    <property type="entry name" value="PAS"/>
</dbReference>
<dbReference type="AlphaFoldDB" id="A0AAW9SKC5"/>
<evidence type="ECO:0000256" key="6">
    <source>
        <dbReference type="SAM" id="Coils"/>
    </source>
</evidence>
<dbReference type="EMBL" id="JBDKWZ010000020">
    <property type="protein sequence ID" value="MEN7551181.1"/>
    <property type="molecule type" value="Genomic_DNA"/>
</dbReference>
<evidence type="ECO:0000256" key="3">
    <source>
        <dbReference type="ARBA" id="ARBA00022553"/>
    </source>
</evidence>
<accession>A0AAW9SKC5</accession>
<protein>
    <recommendedName>
        <fullName evidence="2">histidine kinase</fullName>
        <ecNumber evidence="2">2.7.13.3</ecNumber>
    </recommendedName>
</protein>
<dbReference type="CDD" id="cd00075">
    <property type="entry name" value="HATPase"/>
    <property type="match status" value="1"/>
</dbReference>
<dbReference type="Pfam" id="PF00512">
    <property type="entry name" value="HisKA"/>
    <property type="match status" value="1"/>
</dbReference>
<dbReference type="Pfam" id="PF08447">
    <property type="entry name" value="PAS_3"/>
    <property type="match status" value="1"/>
</dbReference>
<feature type="domain" description="Histidine kinase" evidence="7">
    <location>
        <begin position="426"/>
        <end position="638"/>
    </location>
</feature>
<proteinExistence type="predicted"/>
<dbReference type="NCBIfam" id="TIGR00229">
    <property type="entry name" value="sensory_box"/>
    <property type="match status" value="2"/>
</dbReference>
<evidence type="ECO:0000256" key="1">
    <source>
        <dbReference type="ARBA" id="ARBA00000085"/>
    </source>
</evidence>
<evidence type="ECO:0000259" key="8">
    <source>
        <dbReference type="PROSITE" id="PS50113"/>
    </source>
</evidence>
<keyword evidence="6" id="KW-0175">Coiled coil</keyword>
<keyword evidence="4" id="KW-0808">Transferase</keyword>
<dbReference type="SUPFAM" id="SSF55874">
    <property type="entry name" value="ATPase domain of HSP90 chaperone/DNA topoisomerase II/histidine kinase"/>
    <property type="match status" value="1"/>
</dbReference>
<dbReference type="Proteomes" id="UP001403385">
    <property type="component" value="Unassembled WGS sequence"/>
</dbReference>
<dbReference type="InterPro" id="IPR005467">
    <property type="entry name" value="His_kinase_dom"/>
</dbReference>
<dbReference type="Pfam" id="PF02518">
    <property type="entry name" value="HATPase_c"/>
    <property type="match status" value="1"/>
</dbReference>
<dbReference type="SMART" id="SM00086">
    <property type="entry name" value="PAC"/>
    <property type="match status" value="3"/>
</dbReference>
<keyword evidence="10" id="KW-1185">Reference proteome</keyword>
<dbReference type="InterPro" id="IPR052162">
    <property type="entry name" value="Sensor_kinase/Photoreceptor"/>
</dbReference>
<evidence type="ECO:0000256" key="5">
    <source>
        <dbReference type="ARBA" id="ARBA00022777"/>
    </source>
</evidence>
<dbReference type="CDD" id="cd00082">
    <property type="entry name" value="HisKA"/>
    <property type="match status" value="1"/>
</dbReference>
<evidence type="ECO:0000313" key="10">
    <source>
        <dbReference type="Proteomes" id="UP001403385"/>
    </source>
</evidence>
<comment type="caution">
    <text evidence="9">The sequence shown here is derived from an EMBL/GenBank/DDBJ whole genome shotgun (WGS) entry which is preliminary data.</text>
</comment>
<dbReference type="EC" id="2.7.13.3" evidence="2"/>
<dbReference type="SMART" id="SM00387">
    <property type="entry name" value="HATPase_c"/>
    <property type="match status" value="1"/>
</dbReference>
<gene>
    <name evidence="9" type="ORF">AAG747_24905</name>
</gene>
<dbReference type="Gene3D" id="1.10.287.130">
    <property type="match status" value="1"/>
</dbReference>
<dbReference type="PROSITE" id="PS50113">
    <property type="entry name" value="PAC"/>
    <property type="match status" value="1"/>
</dbReference>
<dbReference type="InterPro" id="IPR003594">
    <property type="entry name" value="HATPase_dom"/>
</dbReference>
<feature type="domain" description="PAC" evidence="8">
    <location>
        <begin position="327"/>
        <end position="380"/>
    </location>
</feature>
<keyword evidence="5" id="KW-0418">Kinase</keyword>
<dbReference type="InterPro" id="IPR013655">
    <property type="entry name" value="PAS_fold_3"/>
</dbReference>
<dbReference type="SUPFAM" id="SSF47384">
    <property type="entry name" value="Homodimeric domain of signal transducing histidine kinase"/>
    <property type="match status" value="1"/>
</dbReference>
<dbReference type="SUPFAM" id="SSF55785">
    <property type="entry name" value="PYP-like sensor domain (PAS domain)"/>
    <property type="match status" value="3"/>
</dbReference>
<dbReference type="InterPro" id="IPR000700">
    <property type="entry name" value="PAS-assoc_C"/>
</dbReference>
<dbReference type="InterPro" id="IPR004358">
    <property type="entry name" value="Sig_transdc_His_kin-like_C"/>
</dbReference>
<organism evidence="9 10">
    <name type="scientific">Rapidithrix thailandica</name>
    <dbReference type="NCBI Taxonomy" id="413964"/>
    <lineage>
        <taxon>Bacteria</taxon>
        <taxon>Pseudomonadati</taxon>
        <taxon>Bacteroidota</taxon>
        <taxon>Cytophagia</taxon>
        <taxon>Cytophagales</taxon>
        <taxon>Flammeovirgaceae</taxon>
        <taxon>Rapidithrix</taxon>
    </lineage>
</organism>
<dbReference type="RefSeq" id="WP_346823962.1">
    <property type="nucleotide sequence ID" value="NZ_JBDKWZ010000020.1"/>
</dbReference>
<dbReference type="InterPro" id="IPR036890">
    <property type="entry name" value="HATPase_C_sf"/>
</dbReference>
<evidence type="ECO:0000313" key="9">
    <source>
        <dbReference type="EMBL" id="MEN7551181.1"/>
    </source>
</evidence>
<name>A0AAW9SKC5_9BACT</name>
<dbReference type="Gene3D" id="3.30.450.20">
    <property type="entry name" value="PAS domain"/>
    <property type="match status" value="3"/>
</dbReference>
<dbReference type="PROSITE" id="PS50109">
    <property type="entry name" value="HIS_KIN"/>
    <property type="match status" value="1"/>
</dbReference>